<evidence type="ECO:0000256" key="6">
    <source>
        <dbReference type="ARBA" id="ARBA00022984"/>
    </source>
</evidence>
<feature type="transmembrane region" description="Helical" evidence="16">
    <location>
        <begin position="136"/>
        <end position="160"/>
    </location>
</feature>
<feature type="transmembrane region" description="Helical" evidence="16">
    <location>
        <begin position="368"/>
        <end position="389"/>
    </location>
</feature>
<proteinExistence type="inferred from homology"/>
<comment type="similarity">
    <text evidence="11">Belongs to the SEDS family. FtsW subfamily.</text>
</comment>
<evidence type="ECO:0000256" key="12">
    <source>
        <dbReference type="ARBA" id="ARBA00041185"/>
    </source>
</evidence>
<evidence type="ECO:0000256" key="13">
    <source>
        <dbReference type="ARBA" id="ARBA00041418"/>
    </source>
</evidence>
<evidence type="ECO:0000313" key="17">
    <source>
        <dbReference type="EMBL" id="MEN2791873.1"/>
    </source>
</evidence>
<accession>A0ABU9Y7T4</accession>
<evidence type="ECO:0000256" key="3">
    <source>
        <dbReference type="ARBA" id="ARBA00022679"/>
    </source>
</evidence>
<dbReference type="RefSeq" id="WP_343888797.1">
    <property type="nucleotide sequence ID" value="NZ_BAAAEH010000013.1"/>
</dbReference>
<feature type="transmembrane region" description="Helical" evidence="16">
    <location>
        <begin position="302"/>
        <end position="323"/>
    </location>
</feature>
<keyword evidence="2" id="KW-0328">Glycosyltransferase</keyword>
<feature type="transmembrane region" description="Helical" evidence="16">
    <location>
        <begin position="77"/>
        <end position="98"/>
    </location>
</feature>
<dbReference type="InterPro" id="IPR001182">
    <property type="entry name" value="FtsW/RodA"/>
</dbReference>
<feature type="transmembrane region" description="Helical" evidence="16">
    <location>
        <begin position="167"/>
        <end position="185"/>
    </location>
</feature>
<evidence type="ECO:0000256" key="4">
    <source>
        <dbReference type="ARBA" id="ARBA00022692"/>
    </source>
</evidence>
<evidence type="ECO:0000256" key="11">
    <source>
        <dbReference type="ARBA" id="ARBA00038053"/>
    </source>
</evidence>
<sequence length="408" mass="43756">MNAARPGTLTLWNRMKGQGGRGDRSPLGMWFWDIDRVLLLLALLLMAVGLVAVGAASPAAAARYSDDKHHVPPLFYLWWQLAWVGVSLPVLFIVSMLPITIARRIALIGTAVCVVMLIAVPFIGVERNGATRWLNFSVSLIQPSEFLKPFFIVTCAWLLSMKAKDDTLPVVVITGAMTVLVGVLLMLQPDFGQTMVFAAVWLALLMIAGTSPKVMAGLIGCVPAGVLAAYLFYGTARTRIDAYLFPNSGGAEGGSDHFQTDAARATITAGGWRGTGPGGGTMKFRLPEGHTDYIFSVIGEEFGLVACAIIALLFLVIVIRVFVKLLDETDEFRLYAAAGLATQFGAQALISMAVNTGLAPSKGMTLPFISYGGSSMVALSIGMGLLLAFTRRNPFVTRSPYIARWSGE</sequence>
<organism evidence="17 18">
    <name type="scientific">Sphingomonas oligophenolica</name>
    <dbReference type="NCBI Taxonomy" id="301154"/>
    <lineage>
        <taxon>Bacteria</taxon>
        <taxon>Pseudomonadati</taxon>
        <taxon>Pseudomonadota</taxon>
        <taxon>Alphaproteobacteria</taxon>
        <taxon>Sphingomonadales</taxon>
        <taxon>Sphingomonadaceae</taxon>
        <taxon>Sphingomonas</taxon>
    </lineage>
</organism>
<name>A0ABU9Y7T4_9SPHN</name>
<dbReference type="Pfam" id="PF01098">
    <property type="entry name" value="FTSW_RODA_SPOVE"/>
    <property type="match status" value="1"/>
</dbReference>
<reference evidence="17 18" key="1">
    <citation type="submission" date="2024-05" db="EMBL/GenBank/DDBJ databases">
        <authorList>
            <person name="Liu Q."/>
            <person name="Xin Y.-H."/>
        </authorList>
    </citation>
    <scope>NUCLEOTIDE SEQUENCE [LARGE SCALE GENOMIC DNA]</scope>
    <source>
        <strain evidence="17 18">CGMCC 1.10181</strain>
    </source>
</reference>
<evidence type="ECO:0000256" key="10">
    <source>
        <dbReference type="ARBA" id="ARBA00033270"/>
    </source>
</evidence>
<feature type="transmembrane region" description="Helical" evidence="16">
    <location>
        <begin position="335"/>
        <end position="356"/>
    </location>
</feature>
<gene>
    <name evidence="17" type="ORF">ABC974_19735</name>
</gene>
<dbReference type="EMBL" id="JBDIME010000021">
    <property type="protein sequence ID" value="MEN2791873.1"/>
    <property type="molecule type" value="Genomic_DNA"/>
</dbReference>
<comment type="subcellular location">
    <subcellularLocation>
        <location evidence="1">Membrane</location>
        <topology evidence="1">Multi-pass membrane protein</topology>
    </subcellularLocation>
</comment>
<feature type="transmembrane region" description="Helical" evidence="16">
    <location>
        <begin position="215"/>
        <end position="233"/>
    </location>
</feature>
<feature type="transmembrane region" description="Helical" evidence="16">
    <location>
        <begin position="105"/>
        <end position="124"/>
    </location>
</feature>
<evidence type="ECO:0000256" key="8">
    <source>
        <dbReference type="ARBA" id="ARBA00023136"/>
    </source>
</evidence>
<evidence type="ECO:0000256" key="5">
    <source>
        <dbReference type="ARBA" id="ARBA00022960"/>
    </source>
</evidence>
<keyword evidence="5" id="KW-0133">Cell shape</keyword>
<evidence type="ECO:0000256" key="9">
    <source>
        <dbReference type="ARBA" id="ARBA00032370"/>
    </source>
</evidence>
<keyword evidence="18" id="KW-1185">Reference proteome</keyword>
<dbReference type="EC" id="2.4.99.28" evidence="14"/>
<keyword evidence="8 16" id="KW-0472">Membrane</keyword>
<evidence type="ECO:0000256" key="16">
    <source>
        <dbReference type="SAM" id="Phobius"/>
    </source>
</evidence>
<evidence type="ECO:0000256" key="15">
    <source>
        <dbReference type="ARBA" id="ARBA00049902"/>
    </source>
</evidence>
<evidence type="ECO:0000256" key="2">
    <source>
        <dbReference type="ARBA" id="ARBA00022676"/>
    </source>
</evidence>
<keyword evidence="7 16" id="KW-1133">Transmembrane helix</keyword>
<protein>
    <recommendedName>
        <fullName evidence="12">Probable peptidoglycan glycosyltransferase FtsW</fullName>
        <ecNumber evidence="14">2.4.99.28</ecNumber>
    </recommendedName>
    <alternativeName>
        <fullName evidence="13">Cell division protein FtsW</fullName>
    </alternativeName>
    <alternativeName>
        <fullName evidence="10">Cell wall polymerase</fullName>
    </alternativeName>
    <alternativeName>
        <fullName evidence="9">Peptidoglycan polymerase</fullName>
    </alternativeName>
</protein>
<feature type="transmembrane region" description="Helical" evidence="16">
    <location>
        <begin position="191"/>
        <end position="208"/>
    </location>
</feature>
<evidence type="ECO:0000313" key="18">
    <source>
        <dbReference type="Proteomes" id="UP001419910"/>
    </source>
</evidence>
<dbReference type="Proteomes" id="UP001419910">
    <property type="component" value="Unassembled WGS sequence"/>
</dbReference>
<evidence type="ECO:0000256" key="7">
    <source>
        <dbReference type="ARBA" id="ARBA00022989"/>
    </source>
</evidence>
<comment type="caution">
    <text evidence="17">The sequence shown here is derived from an EMBL/GenBank/DDBJ whole genome shotgun (WGS) entry which is preliminary data.</text>
</comment>
<keyword evidence="4 16" id="KW-0812">Transmembrane</keyword>
<comment type="catalytic activity">
    <reaction evidence="15">
        <text>[GlcNAc-(1-&gt;4)-Mur2Ac(oyl-L-Ala-gamma-D-Glu-L-Lys-D-Ala-D-Ala)](n)-di-trans,octa-cis-undecaprenyl diphosphate + beta-D-GlcNAc-(1-&gt;4)-Mur2Ac(oyl-L-Ala-gamma-D-Glu-L-Lys-D-Ala-D-Ala)-di-trans,octa-cis-undecaprenyl diphosphate = [GlcNAc-(1-&gt;4)-Mur2Ac(oyl-L-Ala-gamma-D-Glu-L-Lys-D-Ala-D-Ala)](n+1)-di-trans,octa-cis-undecaprenyl diphosphate + di-trans,octa-cis-undecaprenyl diphosphate + H(+)</text>
        <dbReference type="Rhea" id="RHEA:23708"/>
        <dbReference type="Rhea" id="RHEA-COMP:9602"/>
        <dbReference type="Rhea" id="RHEA-COMP:9603"/>
        <dbReference type="ChEBI" id="CHEBI:15378"/>
        <dbReference type="ChEBI" id="CHEBI:58405"/>
        <dbReference type="ChEBI" id="CHEBI:60033"/>
        <dbReference type="ChEBI" id="CHEBI:78435"/>
        <dbReference type="EC" id="2.4.99.28"/>
    </reaction>
</comment>
<evidence type="ECO:0000256" key="1">
    <source>
        <dbReference type="ARBA" id="ARBA00004141"/>
    </source>
</evidence>
<keyword evidence="6" id="KW-0573">Peptidoglycan synthesis</keyword>
<dbReference type="PANTHER" id="PTHR30474:SF2">
    <property type="entry name" value="PEPTIDOGLYCAN GLYCOSYLTRANSFERASE FTSW-RELATED"/>
    <property type="match status" value="1"/>
</dbReference>
<keyword evidence="3" id="KW-0808">Transferase</keyword>
<dbReference type="PANTHER" id="PTHR30474">
    <property type="entry name" value="CELL CYCLE PROTEIN"/>
    <property type="match status" value="1"/>
</dbReference>
<evidence type="ECO:0000256" key="14">
    <source>
        <dbReference type="ARBA" id="ARBA00044770"/>
    </source>
</evidence>